<sequence length="83" mass="8628">MREVVVGFPEGAGGTESAEHRSWTREVWASDIPRGVTPDAKGTTGRAGHAMRHLGVEEGCPGDARGSLTLLWSALPGTGTLAT</sequence>
<name>A0ABC8R9U0_9AQUA</name>
<organism evidence="2 3">
    <name type="scientific">Ilex paraguariensis</name>
    <name type="common">yerba mate</name>
    <dbReference type="NCBI Taxonomy" id="185542"/>
    <lineage>
        <taxon>Eukaryota</taxon>
        <taxon>Viridiplantae</taxon>
        <taxon>Streptophyta</taxon>
        <taxon>Embryophyta</taxon>
        <taxon>Tracheophyta</taxon>
        <taxon>Spermatophyta</taxon>
        <taxon>Magnoliopsida</taxon>
        <taxon>eudicotyledons</taxon>
        <taxon>Gunneridae</taxon>
        <taxon>Pentapetalae</taxon>
        <taxon>asterids</taxon>
        <taxon>campanulids</taxon>
        <taxon>Aquifoliales</taxon>
        <taxon>Aquifoliaceae</taxon>
        <taxon>Ilex</taxon>
    </lineage>
</organism>
<dbReference type="Proteomes" id="UP001642360">
    <property type="component" value="Unassembled WGS sequence"/>
</dbReference>
<evidence type="ECO:0000313" key="2">
    <source>
        <dbReference type="EMBL" id="CAK9141517.1"/>
    </source>
</evidence>
<dbReference type="AlphaFoldDB" id="A0ABC8R9U0"/>
<evidence type="ECO:0000256" key="1">
    <source>
        <dbReference type="SAM" id="MobiDB-lite"/>
    </source>
</evidence>
<protein>
    <submittedName>
        <fullName evidence="2">Uncharacterized protein</fullName>
    </submittedName>
</protein>
<evidence type="ECO:0000313" key="3">
    <source>
        <dbReference type="Proteomes" id="UP001642360"/>
    </source>
</evidence>
<accession>A0ABC8R9U0</accession>
<proteinExistence type="predicted"/>
<gene>
    <name evidence="2" type="ORF">ILEXP_LOCUS9103</name>
</gene>
<comment type="caution">
    <text evidence="2">The sequence shown here is derived from an EMBL/GenBank/DDBJ whole genome shotgun (WGS) entry which is preliminary data.</text>
</comment>
<dbReference type="EMBL" id="CAUOFW020001142">
    <property type="protein sequence ID" value="CAK9141517.1"/>
    <property type="molecule type" value="Genomic_DNA"/>
</dbReference>
<reference evidence="2 3" key="1">
    <citation type="submission" date="2024-02" db="EMBL/GenBank/DDBJ databases">
        <authorList>
            <person name="Vignale AGUSTIN F."/>
            <person name="Sosa J E."/>
            <person name="Modenutti C."/>
        </authorList>
    </citation>
    <scope>NUCLEOTIDE SEQUENCE [LARGE SCALE GENOMIC DNA]</scope>
</reference>
<feature type="region of interest" description="Disordered" evidence="1">
    <location>
        <begin position="1"/>
        <end position="22"/>
    </location>
</feature>
<keyword evidence="3" id="KW-1185">Reference proteome</keyword>